<dbReference type="InterPro" id="IPR007624">
    <property type="entry name" value="RNA_pol_sigma70_r3"/>
</dbReference>
<dbReference type="Pfam" id="PF04539">
    <property type="entry name" value="Sigma70_r3"/>
    <property type="match status" value="1"/>
</dbReference>
<comment type="caution">
    <text evidence="1">The sequence shown here is derived from an EMBL/GenBank/DDBJ whole genome shotgun (WGS) entry which is preliminary data.</text>
</comment>
<dbReference type="Gene3D" id="1.20.140.160">
    <property type="match status" value="1"/>
</dbReference>
<dbReference type="InterPro" id="IPR013325">
    <property type="entry name" value="RNA_pol_sigma_r2"/>
</dbReference>
<dbReference type="PIRSF" id="PIRSF000770">
    <property type="entry name" value="RNA_pol_sigma-SigE/K"/>
    <property type="match status" value="1"/>
</dbReference>
<dbReference type="Proteomes" id="UP000664658">
    <property type="component" value="Unassembled WGS sequence"/>
</dbReference>
<dbReference type="InterPro" id="IPR014284">
    <property type="entry name" value="RNA_pol_sigma-70_dom"/>
</dbReference>
<dbReference type="EMBL" id="JAFNAA010000003">
    <property type="protein sequence ID" value="MBO1107433.1"/>
    <property type="molecule type" value="Genomic_DNA"/>
</dbReference>
<accession>A0A2P1VRG5</accession>
<organism evidence="1 2">
    <name type="scientific">Plesiomonas shigelloides</name>
    <name type="common">Aeromonas shigelloides</name>
    <dbReference type="NCBI Taxonomy" id="703"/>
    <lineage>
        <taxon>Bacteria</taxon>
        <taxon>Pseudomonadati</taxon>
        <taxon>Pseudomonadota</taxon>
        <taxon>Gammaproteobacteria</taxon>
        <taxon>Enterobacterales</taxon>
        <taxon>Enterobacteriaceae</taxon>
        <taxon>Plesiomonas</taxon>
    </lineage>
</organism>
<evidence type="ECO:0000313" key="2">
    <source>
        <dbReference type="Proteomes" id="UP000664658"/>
    </source>
</evidence>
<evidence type="ECO:0000313" key="1">
    <source>
        <dbReference type="EMBL" id="MBO1107433.1"/>
    </source>
</evidence>
<dbReference type="PRINTS" id="PR00046">
    <property type="entry name" value="SIGMA70FCT"/>
</dbReference>
<dbReference type="NCBIfam" id="TIGR02937">
    <property type="entry name" value="sigma70-ECF"/>
    <property type="match status" value="1"/>
</dbReference>
<name>A0A2P1VRG5_PLESH</name>
<dbReference type="RefSeq" id="WP_039046376.1">
    <property type="nucleotide sequence ID" value="NZ_CP027852.1"/>
</dbReference>
<dbReference type="InterPro" id="IPR000943">
    <property type="entry name" value="RNA_pol_sigma70"/>
</dbReference>
<dbReference type="GO" id="GO:0006352">
    <property type="term" value="P:DNA-templated transcription initiation"/>
    <property type="evidence" value="ECO:0007669"/>
    <property type="project" value="InterPro"/>
</dbReference>
<protein>
    <submittedName>
        <fullName evidence="1">FliA/WhiG family RNA polymerase sigma factor</fullName>
    </submittedName>
</protein>
<dbReference type="PANTHER" id="PTHR30385">
    <property type="entry name" value="SIGMA FACTOR F FLAGELLAR"/>
    <property type="match status" value="1"/>
</dbReference>
<dbReference type="NCBIfam" id="TIGR02479">
    <property type="entry name" value="FliA_WhiG"/>
    <property type="match status" value="1"/>
</dbReference>
<dbReference type="GO" id="GO:0003899">
    <property type="term" value="F:DNA-directed RNA polymerase activity"/>
    <property type="evidence" value="ECO:0007669"/>
    <property type="project" value="InterPro"/>
</dbReference>
<dbReference type="Pfam" id="PF04542">
    <property type="entry name" value="Sigma70_r2"/>
    <property type="match status" value="1"/>
</dbReference>
<dbReference type="GeneID" id="69704892"/>
<dbReference type="PROSITE" id="PS00716">
    <property type="entry name" value="SIGMA70_2"/>
    <property type="match status" value="1"/>
</dbReference>
<dbReference type="NCBIfam" id="NF005413">
    <property type="entry name" value="PRK06986.1"/>
    <property type="match status" value="1"/>
</dbReference>
<dbReference type="GO" id="GO:0003677">
    <property type="term" value="F:DNA binding"/>
    <property type="evidence" value="ECO:0007669"/>
    <property type="project" value="InterPro"/>
</dbReference>
<dbReference type="SUPFAM" id="SSF88659">
    <property type="entry name" value="Sigma3 and sigma4 domains of RNA polymerase sigma factors"/>
    <property type="match status" value="2"/>
</dbReference>
<dbReference type="Pfam" id="PF04545">
    <property type="entry name" value="Sigma70_r4"/>
    <property type="match status" value="1"/>
</dbReference>
<reference evidence="1" key="1">
    <citation type="submission" date="2021-03" db="EMBL/GenBank/DDBJ databases">
        <title>Plesiomonas shigelloides zfcc0051, isolated from zebrafish feces.</title>
        <authorList>
            <person name="Vanderhoek Z."/>
            <person name="Gaulke C."/>
        </authorList>
    </citation>
    <scope>NUCLEOTIDE SEQUENCE</scope>
    <source>
        <strain evidence="1">Zfcc0051</strain>
    </source>
</reference>
<dbReference type="InterPro" id="IPR007627">
    <property type="entry name" value="RNA_pol_sigma70_r2"/>
</dbReference>
<dbReference type="GO" id="GO:0016987">
    <property type="term" value="F:sigma factor activity"/>
    <property type="evidence" value="ECO:0007669"/>
    <property type="project" value="InterPro"/>
</dbReference>
<dbReference type="InterPro" id="IPR013324">
    <property type="entry name" value="RNA_pol_sigma_r3/r4-like"/>
</dbReference>
<dbReference type="InterPro" id="IPR012845">
    <property type="entry name" value="RNA_pol_sigma_FliA_WhiG"/>
</dbReference>
<dbReference type="SUPFAM" id="SSF88946">
    <property type="entry name" value="Sigma2 domain of RNA polymerase sigma factors"/>
    <property type="match status" value="1"/>
</dbReference>
<dbReference type="InterPro" id="IPR007630">
    <property type="entry name" value="RNA_pol_sigma70_r4"/>
</dbReference>
<sequence length="249" mass="28602">MCGAADNAQGLNAYQTSQKLGRQALEQRLLLQHAPLVRRIAYHLAPQVSAVLGRDDLEQIGMLALLGEIRRYDPDGDVPLEVMASPRIRGAMLDELRRLDWRSRGVRQKSHELKDRIRSLSRELGRKPTRQELARALQISDEELHERLLACQAEQVDSLDSLQEDGFESFGLYWPSDEAQSARFKRDLSCALQQLPEREQTILSLYYEHEMNLKEIALVLDLTEARICQLHKKALKQLNRLLDGWNQPD</sequence>
<dbReference type="AlphaFoldDB" id="A0A2P1VRG5"/>
<dbReference type="Gene3D" id="1.10.1740.10">
    <property type="match status" value="1"/>
</dbReference>
<dbReference type="PANTHER" id="PTHR30385:SF7">
    <property type="entry name" value="RNA POLYMERASE SIGMA FACTOR FLIA"/>
    <property type="match status" value="1"/>
</dbReference>
<proteinExistence type="predicted"/>
<dbReference type="CDD" id="cd06171">
    <property type="entry name" value="Sigma70_r4"/>
    <property type="match status" value="1"/>
</dbReference>
<gene>
    <name evidence="1" type="ORF">J2R62_04205</name>
</gene>